<evidence type="ECO:0000313" key="4">
    <source>
        <dbReference type="Proteomes" id="UP000616885"/>
    </source>
</evidence>
<proteinExistence type="predicted"/>
<dbReference type="Proteomes" id="UP000616885">
    <property type="component" value="Unassembled WGS sequence"/>
</dbReference>
<dbReference type="PANTHER" id="PTHR34853:SF1">
    <property type="entry name" value="LIPASE 5"/>
    <property type="match status" value="1"/>
</dbReference>
<dbReference type="InterPro" id="IPR005152">
    <property type="entry name" value="Lipase_secreted"/>
</dbReference>
<gene>
    <name evidence="3" type="ORF">IM811_017728</name>
</gene>
<dbReference type="InterPro" id="IPR029058">
    <property type="entry name" value="AB_hydrolase_fold"/>
</dbReference>
<dbReference type="Gene3D" id="3.40.50.1820">
    <property type="entry name" value="alpha/beta hydrolase"/>
    <property type="match status" value="2"/>
</dbReference>
<dbReference type="Pfam" id="PF12697">
    <property type="entry name" value="Abhydrolase_6"/>
    <property type="match status" value="1"/>
</dbReference>
<sequence>MYTFKSLAVLASLLPLGLAQVAPAVSQSTAFNSSFALSKEQIAKLNISETAIESIENIINFDRSQLAHGGPGEDDFYSLPPLTNQSGPLRPGQLLKVQPFTNVSSFSIPPNTALSRIIYTTRDLNGTVLPASAFILWPFRPRKFQNIDENKAPVVLWNHGTSGFFASAAPSAHRSLWYGNSAPFTLAIAGYAVVAPDFAGLGISKSWDGSRIPHQWDMASVGSLDGLYGLRAALEAFPTSLSTEFVTIGHSQGGGITWGVAEALESQQEEFSDLLGGYKGAIAVSPVTDVFSASPQLILPWVGMALYKLFPDFTLDQWLTPLGVKRTEVFQELEAGISVGQQLFFTGEDVYKTTYNETWYSKQFAKLANPGSKPFKGPLLVIQGTNDIYVSYNVTAKTSRDTCEIYPDNDLEFLTVQGTGHVPSLDATRTLWLDWIQSRFEGREIEKKGCVSSEMESFLPIEQYQFAGNSFIQWAGADQYSYETPLGP</sequence>
<dbReference type="GO" id="GO:0016042">
    <property type="term" value="P:lipid catabolic process"/>
    <property type="evidence" value="ECO:0007669"/>
    <property type="project" value="InterPro"/>
</dbReference>
<dbReference type="AlphaFoldDB" id="A0A8H7KET4"/>
<protein>
    <recommendedName>
        <fullName evidence="2">AB hydrolase-1 domain-containing protein</fullName>
    </recommendedName>
</protein>
<dbReference type="SUPFAM" id="SSF53474">
    <property type="entry name" value="alpha/beta-Hydrolases"/>
    <property type="match status" value="1"/>
</dbReference>
<keyword evidence="1" id="KW-0732">Signal</keyword>
<accession>A0A8H7KET4</accession>
<name>A0A8H7KET4_BIOOC</name>
<organism evidence="3 4">
    <name type="scientific">Bionectria ochroleuca</name>
    <name type="common">Gliocladium roseum</name>
    <dbReference type="NCBI Taxonomy" id="29856"/>
    <lineage>
        <taxon>Eukaryota</taxon>
        <taxon>Fungi</taxon>
        <taxon>Dikarya</taxon>
        <taxon>Ascomycota</taxon>
        <taxon>Pezizomycotina</taxon>
        <taxon>Sordariomycetes</taxon>
        <taxon>Hypocreomycetidae</taxon>
        <taxon>Hypocreales</taxon>
        <taxon>Bionectriaceae</taxon>
        <taxon>Clonostachys</taxon>
    </lineage>
</organism>
<evidence type="ECO:0000313" key="3">
    <source>
        <dbReference type="EMBL" id="KAF9748223.1"/>
    </source>
</evidence>
<feature type="domain" description="AB hydrolase-1" evidence="2">
    <location>
        <begin position="155"/>
        <end position="427"/>
    </location>
</feature>
<dbReference type="InterPro" id="IPR000073">
    <property type="entry name" value="AB_hydrolase_1"/>
</dbReference>
<dbReference type="EMBL" id="JADCTT010000009">
    <property type="protein sequence ID" value="KAF9748223.1"/>
    <property type="molecule type" value="Genomic_DNA"/>
</dbReference>
<dbReference type="PANTHER" id="PTHR34853">
    <property type="match status" value="1"/>
</dbReference>
<evidence type="ECO:0000259" key="2">
    <source>
        <dbReference type="Pfam" id="PF12697"/>
    </source>
</evidence>
<comment type="caution">
    <text evidence="3">The sequence shown here is derived from an EMBL/GenBank/DDBJ whole genome shotgun (WGS) entry which is preliminary data.</text>
</comment>
<dbReference type="GO" id="GO:0004806">
    <property type="term" value="F:triacylglycerol lipase activity"/>
    <property type="evidence" value="ECO:0007669"/>
    <property type="project" value="InterPro"/>
</dbReference>
<feature type="chain" id="PRO_5034105372" description="AB hydrolase-1 domain-containing protein" evidence="1">
    <location>
        <begin position="20"/>
        <end position="488"/>
    </location>
</feature>
<feature type="signal peptide" evidence="1">
    <location>
        <begin position="1"/>
        <end position="19"/>
    </location>
</feature>
<reference evidence="3" key="1">
    <citation type="submission" date="2020-10" db="EMBL/GenBank/DDBJ databases">
        <title>High-Quality Genome Resource of Clonostachys rosea strain S41 by Oxford Nanopore Long-Read Sequencing.</title>
        <authorList>
            <person name="Wang H."/>
        </authorList>
    </citation>
    <scope>NUCLEOTIDE SEQUENCE</scope>
    <source>
        <strain evidence="3">S41</strain>
    </source>
</reference>
<evidence type="ECO:0000256" key="1">
    <source>
        <dbReference type="SAM" id="SignalP"/>
    </source>
</evidence>